<dbReference type="RefSeq" id="WP_200593372.1">
    <property type="nucleotide sequence ID" value="NZ_JAEPBG010000006.1"/>
</dbReference>
<evidence type="ECO:0000313" key="2">
    <source>
        <dbReference type="Proteomes" id="UP000622890"/>
    </source>
</evidence>
<accession>A0A934T0E6</accession>
<protein>
    <submittedName>
        <fullName evidence="1">Uncharacterized protein</fullName>
    </submittedName>
</protein>
<gene>
    <name evidence="1" type="ORF">JJB74_16295</name>
</gene>
<keyword evidence="2" id="KW-1185">Reference proteome</keyword>
<dbReference type="EMBL" id="JAEPBG010000006">
    <property type="protein sequence ID" value="MBK4736184.1"/>
    <property type="molecule type" value="Genomic_DNA"/>
</dbReference>
<name>A0A934T0E6_9BURK</name>
<sequence>MRWLEPELQQIVSAIYCEHPDLFALETARGLKARHVFEAQDCLSKERRRPLISIAQNFDVTRIKLVELYRGLCSEGRIVGQPGQAATINDDSPVQGAQAMLSGPAHEHYPGAITETIKWNPNEWQSVATYLYRASPGFRVDGAIHAVTVDALAMAQESLAPSRRRSLDDLRANRRTDMTVLEAVFDVLRKSDPDYAGSVSRRQLRRVEPGNAGDERRSAVEQEFAQRYGAHYRLAPAQTGAPVTLPATAVEAPEAKTAAPQATIAQPAVEAFAQEPAATPVAAPDIKVEAASQVQLDASDAPATDAHLSAPARSVEAAPKATVRSEPAPALAHLAQTFAVVEDTDAAQPHPMRPFVRMVCEEMMRAAIPYLRPYLDQHLGATPHRNHDE</sequence>
<proteinExistence type="predicted"/>
<dbReference type="Proteomes" id="UP000622890">
    <property type="component" value="Unassembled WGS sequence"/>
</dbReference>
<evidence type="ECO:0000313" key="1">
    <source>
        <dbReference type="EMBL" id="MBK4736184.1"/>
    </source>
</evidence>
<comment type="caution">
    <text evidence="1">The sequence shown here is derived from an EMBL/GenBank/DDBJ whole genome shotgun (WGS) entry which is preliminary data.</text>
</comment>
<dbReference type="AlphaFoldDB" id="A0A934T0E6"/>
<reference evidence="1" key="1">
    <citation type="submission" date="2021-01" db="EMBL/GenBank/DDBJ databases">
        <title>Genome sequence of strain Noviherbaspirillum sp. DKR-6.</title>
        <authorList>
            <person name="Chaudhary D.K."/>
        </authorList>
    </citation>
    <scope>NUCLEOTIDE SEQUENCE</scope>
    <source>
        <strain evidence="1">DKR-6</strain>
    </source>
</reference>
<organism evidence="1 2">
    <name type="scientific">Noviherbaspirillum pedocola</name>
    <dbReference type="NCBI Taxonomy" id="2801341"/>
    <lineage>
        <taxon>Bacteria</taxon>
        <taxon>Pseudomonadati</taxon>
        <taxon>Pseudomonadota</taxon>
        <taxon>Betaproteobacteria</taxon>
        <taxon>Burkholderiales</taxon>
        <taxon>Oxalobacteraceae</taxon>
        <taxon>Noviherbaspirillum</taxon>
    </lineage>
</organism>